<sequence length="45" mass="4802">MILRLLALADRARLRRELPAEHPGGSPCTPLPDILGGGAVPRRTS</sequence>
<accession>A0A841D9P6</accession>
<comment type="caution">
    <text evidence="2">The sequence shown here is derived from an EMBL/GenBank/DDBJ whole genome shotgun (WGS) entry which is preliminary data.</text>
</comment>
<dbReference type="Proteomes" id="UP000562352">
    <property type="component" value="Unassembled WGS sequence"/>
</dbReference>
<proteinExistence type="predicted"/>
<name>A0A841D9P6_PLAVE</name>
<dbReference type="RefSeq" id="WP_184947001.1">
    <property type="nucleotide sequence ID" value="NZ_BAAAWZ010000001.1"/>
</dbReference>
<reference evidence="2 3" key="1">
    <citation type="submission" date="2020-08" db="EMBL/GenBank/DDBJ databases">
        <title>Genomic Encyclopedia of Type Strains, Phase III (KMG-III): the genomes of soil and plant-associated and newly described type strains.</title>
        <authorList>
            <person name="Whitman W."/>
        </authorList>
    </citation>
    <scope>NUCLEOTIDE SEQUENCE [LARGE SCALE GENOMIC DNA]</scope>
    <source>
        <strain evidence="2 3">CECT 3303</strain>
    </source>
</reference>
<dbReference type="EMBL" id="JACHJJ010000025">
    <property type="protein sequence ID" value="MBB5966700.1"/>
    <property type="molecule type" value="Genomic_DNA"/>
</dbReference>
<evidence type="ECO:0000313" key="2">
    <source>
        <dbReference type="EMBL" id="MBB5966700.1"/>
    </source>
</evidence>
<keyword evidence="3" id="KW-1185">Reference proteome</keyword>
<feature type="region of interest" description="Disordered" evidence="1">
    <location>
        <begin position="18"/>
        <end position="45"/>
    </location>
</feature>
<protein>
    <submittedName>
        <fullName evidence="2">Uncharacterized protein</fullName>
    </submittedName>
</protein>
<dbReference type="AlphaFoldDB" id="A0A841D9P6"/>
<gene>
    <name evidence="2" type="ORF">FHS22_005992</name>
</gene>
<evidence type="ECO:0000313" key="3">
    <source>
        <dbReference type="Proteomes" id="UP000562352"/>
    </source>
</evidence>
<organism evidence="2 3">
    <name type="scientific">Planomonospora venezuelensis</name>
    <dbReference type="NCBI Taxonomy" id="1999"/>
    <lineage>
        <taxon>Bacteria</taxon>
        <taxon>Bacillati</taxon>
        <taxon>Actinomycetota</taxon>
        <taxon>Actinomycetes</taxon>
        <taxon>Streptosporangiales</taxon>
        <taxon>Streptosporangiaceae</taxon>
        <taxon>Planomonospora</taxon>
    </lineage>
</organism>
<evidence type="ECO:0000256" key="1">
    <source>
        <dbReference type="SAM" id="MobiDB-lite"/>
    </source>
</evidence>